<dbReference type="Gene3D" id="1.10.8.10">
    <property type="entry name" value="DNA helicase RuvA subunit, C-terminal domain"/>
    <property type="match status" value="1"/>
</dbReference>
<dbReference type="Proteomes" id="UP001314263">
    <property type="component" value="Unassembled WGS sequence"/>
</dbReference>
<dbReference type="FunFam" id="1.10.8.10:FF:000001">
    <property type="entry name" value="Elongation factor Ts"/>
    <property type="match status" value="1"/>
</dbReference>
<dbReference type="FunFam" id="1.10.286.20:FF:000001">
    <property type="entry name" value="Elongation factor Ts"/>
    <property type="match status" value="1"/>
</dbReference>
<keyword evidence="2 4" id="KW-0251">Elongation factor</keyword>
<dbReference type="InterPro" id="IPR014039">
    <property type="entry name" value="Transl_elong_EFTs/EF1B_dimer"/>
</dbReference>
<accession>A0AAV1HRX8</accession>
<dbReference type="SUPFAM" id="SSF54713">
    <property type="entry name" value="Elongation factor Ts (EF-Ts), dimerisation domain"/>
    <property type="match status" value="1"/>
</dbReference>
<evidence type="ECO:0000256" key="4">
    <source>
        <dbReference type="HAMAP-Rule" id="MF_03135"/>
    </source>
</evidence>
<evidence type="ECO:0000313" key="8">
    <source>
        <dbReference type="Proteomes" id="UP001314263"/>
    </source>
</evidence>
<reference evidence="7 8" key="1">
    <citation type="submission" date="2023-10" db="EMBL/GenBank/DDBJ databases">
        <authorList>
            <person name="Maclean D."/>
            <person name="Macfadyen A."/>
        </authorList>
    </citation>
    <scope>NUCLEOTIDE SEQUENCE [LARGE SCALE GENOMIC DNA]</scope>
</reference>
<dbReference type="PROSITE" id="PS01127">
    <property type="entry name" value="EF_TS_2"/>
    <property type="match status" value="1"/>
</dbReference>
<evidence type="ECO:0000256" key="5">
    <source>
        <dbReference type="RuleBase" id="RU000642"/>
    </source>
</evidence>
<dbReference type="GO" id="GO:0070125">
    <property type="term" value="P:mitochondrial translational elongation"/>
    <property type="evidence" value="ECO:0007669"/>
    <property type="project" value="TreeGrafter"/>
</dbReference>
<name>A0AAV1HRX8_9CHLO</name>
<dbReference type="AlphaFoldDB" id="A0AAV1HRX8"/>
<dbReference type="InterPro" id="IPR009060">
    <property type="entry name" value="UBA-like_sf"/>
</dbReference>
<dbReference type="PANTHER" id="PTHR11741">
    <property type="entry name" value="ELONGATION FACTOR TS"/>
    <property type="match status" value="1"/>
</dbReference>
<proteinExistence type="inferred from homology"/>
<keyword evidence="3 4" id="KW-0648">Protein biosynthesis</keyword>
<evidence type="ECO:0000256" key="1">
    <source>
        <dbReference type="ARBA" id="ARBA00005532"/>
    </source>
</evidence>
<comment type="caution">
    <text evidence="7">The sequence shown here is derived from an EMBL/GenBank/DDBJ whole genome shotgun (WGS) entry which is preliminary data.</text>
</comment>
<evidence type="ECO:0000313" key="7">
    <source>
        <dbReference type="EMBL" id="CAK0736392.1"/>
    </source>
</evidence>
<keyword evidence="4" id="KW-0496">Mitochondrion</keyword>
<dbReference type="Gene3D" id="3.30.479.20">
    <property type="entry name" value="Elongation factor Ts, dimerisation domain"/>
    <property type="match status" value="2"/>
</dbReference>
<dbReference type="Gene3D" id="1.10.286.20">
    <property type="match status" value="1"/>
</dbReference>
<evidence type="ECO:0000259" key="6">
    <source>
        <dbReference type="Pfam" id="PF00889"/>
    </source>
</evidence>
<evidence type="ECO:0000256" key="2">
    <source>
        <dbReference type="ARBA" id="ARBA00022768"/>
    </source>
</evidence>
<dbReference type="InterPro" id="IPR001816">
    <property type="entry name" value="Transl_elong_EFTs/EF1B"/>
</dbReference>
<sequence length="353" mass="38100">MQVFSRPLRLLNFAQLFRQCTLDSQWQLRAFAAASSQMEAIKSLRESTSAPILDVKKALVEASWNVEEAYKALRKKGIAAASKKASRHAAEGLIGIAASDNAAAIVEVNSETDFATKTEQFRSMVQAVASAALALEATGSARIDSGTLASSSTAQGSELADVIADCAGSVRENIQLRRAHRLVCPSGIIASYLHASSSPGLGKMGALVAITDSKGALEKEKAAKAKELAASIAMHIVATRPLCLDRKTIPTEALEAEKRVLTEQAERSGKPANIIERMVAGRLHKFYEESCLLDQRYVKDDVKKIHEVLKEASKEMGADLHIQDFVRFQCGEGLEKEQKSFADDVAQALQQTG</sequence>
<comment type="function">
    <text evidence="4 5">Associates with the EF-Tu.GDP complex and induces the exchange of GDP to GTP. It remains bound to the aminoacyl-tRNA.EF-Tu.GTP complex up to the GTP hydrolysis stage on the ribosome.</text>
</comment>
<dbReference type="InterPro" id="IPR036402">
    <property type="entry name" value="EF-Ts_dimer_sf"/>
</dbReference>
<dbReference type="Pfam" id="PF00889">
    <property type="entry name" value="EF_TS"/>
    <property type="match status" value="1"/>
</dbReference>
<dbReference type="NCBIfam" id="TIGR00116">
    <property type="entry name" value="tsf"/>
    <property type="match status" value="1"/>
</dbReference>
<organism evidence="7 8">
    <name type="scientific">Coccomyxa viridis</name>
    <dbReference type="NCBI Taxonomy" id="1274662"/>
    <lineage>
        <taxon>Eukaryota</taxon>
        <taxon>Viridiplantae</taxon>
        <taxon>Chlorophyta</taxon>
        <taxon>core chlorophytes</taxon>
        <taxon>Trebouxiophyceae</taxon>
        <taxon>Trebouxiophyceae incertae sedis</taxon>
        <taxon>Coccomyxaceae</taxon>
        <taxon>Coccomyxa</taxon>
    </lineage>
</organism>
<evidence type="ECO:0000256" key="3">
    <source>
        <dbReference type="ARBA" id="ARBA00022917"/>
    </source>
</evidence>
<protein>
    <recommendedName>
        <fullName evidence="4">Elongation factor Ts, mitochondrial</fullName>
        <shortName evidence="4">EF-Ts</shortName>
        <shortName evidence="4">EF-TsMt</shortName>
    </recommendedName>
</protein>
<dbReference type="CDD" id="cd14275">
    <property type="entry name" value="UBA_EF-Ts"/>
    <property type="match status" value="1"/>
</dbReference>
<dbReference type="EMBL" id="CAUYUE010000001">
    <property type="protein sequence ID" value="CAK0736392.1"/>
    <property type="molecule type" value="Genomic_DNA"/>
</dbReference>
<keyword evidence="8" id="KW-1185">Reference proteome</keyword>
<dbReference type="InterPro" id="IPR018101">
    <property type="entry name" value="Transl_elong_Ts_CS"/>
</dbReference>
<dbReference type="PANTHER" id="PTHR11741:SF0">
    <property type="entry name" value="ELONGATION FACTOR TS, MITOCHONDRIAL"/>
    <property type="match status" value="1"/>
</dbReference>
<gene>
    <name evidence="4" type="primary">EFTS</name>
    <name evidence="7" type="ORF">CVIRNUC_000739</name>
</gene>
<feature type="domain" description="Translation elongation factor EFTs/EF1B dimerisation" evidence="6">
    <location>
        <begin position="103"/>
        <end position="332"/>
    </location>
</feature>
<dbReference type="GO" id="GO:0003746">
    <property type="term" value="F:translation elongation factor activity"/>
    <property type="evidence" value="ECO:0007669"/>
    <property type="project" value="UniProtKB-UniRule"/>
</dbReference>
<dbReference type="HAMAP" id="MF_00050">
    <property type="entry name" value="EF_Ts"/>
    <property type="match status" value="1"/>
</dbReference>
<dbReference type="SUPFAM" id="SSF46934">
    <property type="entry name" value="UBA-like"/>
    <property type="match status" value="1"/>
</dbReference>
<comment type="subcellular location">
    <subcellularLocation>
        <location evidence="4">Mitochondrion</location>
    </subcellularLocation>
</comment>
<comment type="similarity">
    <text evidence="1 4 5">Belongs to the EF-Ts family.</text>
</comment>
<dbReference type="GO" id="GO:0005739">
    <property type="term" value="C:mitochondrion"/>
    <property type="evidence" value="ECO:0007669"/>
    <property type="project" value="UniProtKB-SubCell"/>
</dbReference>